<sequence>MGNAATACFDHAHSAAMSTPPTPEAYTMSLEQLETLCVDGDLILCREFVYNPYMMTSLNPVVVNGIATAAVSGNFSTKRRDLPAWTSCGLLVRHGTSLHVLEASKEMILLVPLKDKIQTLTTSRLNKFAVRRLQHTHADILPALHRLVGILAATAPLRWDQPCLHPELLPIFARLFALVKRNVASLTLAELDMVRYAFNKHDAECLGWLYLADLPKVAAEIDDMEIFKVEPTWLDIVRAALHPDTEAKFTAEDLVAAAQTVPRRHISLEYNVPLYSSTALTASLLEHVGLLDPVAVQEAIPLVPSVFATPSALSTDKGTFGQEIFVAKPKSTHPDDEGDLSLTQIMLQTWHAWQAT</sequence>
<dbReference type="OrthoDB" id="66410at2759"/>
<protein>
    <submittedName>
        <fullName evidence="2">Aste57867_19787 protein</fullName>
    </submittedName>
</protein>
<reference evidence="1" key="2">
    <citation type="submission" date="2019-06" db="EMBL/GenBank/DDBJ databases">
        <title>Genomics analysis of Aphanomyces spp. identifies a new class of oomycete effector associated with host adaptation.</title>
        <authorList>
            <person name="Gaulin E."/>
        </authorList>
    </citation>
    <scope>NUCLEOTIDE SEQUENCE</scope>
    <source>
        <strain evidence="1">CBS 578.67</strain>
    </source>
</reference>
<dbReference type="EMBL" id="CAADRA010006737">
    <property type="protein sequence ID" value="VFT96485.1"/>
    <property type="molecule type" value="Genomic_DNA"/>
</dbReference>
<keyword evidence="3" id="KW-1185">Reference proteome</keyword>
<dbReference type="AlphaFoldDB" id="A0A485LF94"/>
<evidence type="ECO:0000313" key="2">
    <source>
        <dbReference type="EMBL" id="VFT96485.1"/>
    </source>
</evidence>
<reference evidence="2 3" key="1">
    <citation type="submission" date="2019-03" db="EMBL/GenBank/DDBJ databases">
        <authorList>
            <person name="Gaulin E."/>
            <person name="Dumas B."/>
        </authorList>
    </citation>
    <scope>NUCLEOTIDE SEQUENCE [LARGE SCALE GENOMIC DNA]</scope>
    <source>
        <strain evidence="2">CBS 568.67</strain>
    </source>
</reference>
<gene>
    <name evidence="2" type="primary">Aste57867_19787</name>
    <name evidence="1" type="ORF">As57867_019722</name>
    <name evidence="2" type="ORF">ASTE57867_19787</name>
</gene>
<dbReference type="EMBL" id="VJMH01006714">
    <property type="protein sequence ID" value="KAF0688614.1"/>
    <property type="molecule type" value="Genomic_DNA"/>
</dbReference>
<proteinExistence type="predicted"/>
<dbReference type="Proteomes" id="UP000332933">
    <property type="component" value="Unassembled WGS sequence"/>
</dbReference>
<evidence type="ECO:0000313" key="1">
    <source>
        <dbReference type="EMBL" id="KAF0688614.1"/>
    </source>
</evidence>
<name>A0A485LF94_9STRA</name>
<accession>A0A485LF94</accession>
<organism evidence="2 3">
    <name type="scientific">Aphanomyces stellatus</name>
    <dbReference type="NCBI Taxonomy" id="120398"/>
    <lineage>
        <taxon>Eukaryota</taxon>
        <taxon>Sar</taxon>
        <taxon>Stramenopiles</taxon>
        <taxon>Oomycota</taxon>
        <taxon>Saprolegniomycetes</taxon>
        <taxon>Saprolegniales</taxon>
        <taxon>Verrucalvaceae</taxon>
        <taxon>Aphanomyces</taxon>
    </lineage>
</organism>
<evidence type="ECO:0000313" key="3">
    <source>
        <dbReference type="Proteomes" id="UP000332933"/>
    </source>
</evidence>